<dbReference type="CDD" id="cd00146">
    <property type="entry name" value="PKD"/>
    <property type="match status" value="3"/>
</dbReference>
<dbReference type="PROSITE" id="PS50093">
    <property type="entry name" value="PKD"/>
    <property type="match status" value="4"/>
</dbReference>
<comment type="caution">
    <text evidence="2">The sequence shown here is derived from an EMBL/GenBank/DDBJ whole genome shotgun (WGS) entry which is preliminary data.</text>
</comment>
<sequence length="1374" mass="148064">MKQLYNIFNHTRLCFNRYWLVSAMLVLQFVAIKSTAQNRSNRGKEFWVGYGLHQFMEPGQANNQEMVLYLSAETAATVTVSYGPTYSKTYNIPANTVIATDLIQKAGTNDARLYSPPPGFGGTGGEGVFTNKAIHIVSNVPIVAYAHIYGSASSGATMLMPTDTWGYSYISCNSQQYYGNNCFSYMFVIAKENNTTIEITPSVPTRNGRTVGVPFTATLQKGEIYQVVGKLDPDNNSSKGFDLTGTTVKSIANPNGECFPVAVFSGSSRTSINCGGWGGSGDNALQQIFGYETWGKRYLTAPNAIDNDPTGKQNNIYRVVVKDPATIVKVNGNTLTGLQRNSYYEYNSSTGDYIEADKPVLVTQYMTSSGNCGNNMQWGDPEQVYISPIEQAIKSVGFYRNNKEDIRVNYLTLIIPTGGLTSLRIDGSNTFDHVYAHPNRPGYSIVVKRWGPTVGQSQASSDSAFVGTVYGMGPVESYAYNAGTLVNNLNAVGSIHNEYDNTKTTNDYTCTNTPVELSILMAYQPTKMVWKLSELAGLITPATDVTVLNPVSTGTIMVKGIPYYKYTLPGTYMFNTKGEYDIPVLTTHPSIENCNNTERVGYTIIVKDMPDKKFSTEYSGCTLDTIYLRGDTMNVANKQHRWYWEYPGNVKDSGQTVKKLLPVGTNLVKLTAISGEGCVSDTTFGIGVVPKPVASFTSDVNALCAGGKVVFTDNSTFGGTKPIGQWYYDFGHGNPLKDSTGTPKTDSFPTAGIKVVKHVVKVSEACVSDTVSISITVNANPVAGFSFPAGCIASDGIVQFTGTPTVTDNSTFTTHAWSFGDPAATPANPNTAAIQSPAHTYGTAGNYTIKYAVTTDKGCTKDSVLSATFKFKPKLAYAALTAICENVKGTVKVDKGTVLNGVTGNGYYRGPGVDATGNMTPATAGPGTHTIWYVFTTTDGCADSISTTIVVNAKPAAAFTIADVCLGQPVNIYPQPDPNVVSWSWDFGNKTTATYTNGNRFTFNYTQDSTWKVALVTRSTQGCSSDTLIHPVTVHPLPVADFTLPTKVCMPEGTAVFTNKSTIKGAQALTYNWNFGEANGISTATDPTYHYKGYGPVNVSLTTTSAAGCVNTATKAFNAFFAQPVAGFKVTPDTLCQGSDNVFTDQSTDPTANILGWTWNFGDGTTSTEKNPVKKYAQPGEYGVQLQVASASGCASAPFNSTVMVYLQPVIDAGPSFVVPQGTLVQFRPTANDSVNLQFRWEPAGDFPNPNVFAPQITAMKDGEYTMTAIGKHNCTASDKMTVKVLKPVQPPTAFSPNGDGINDTWVIKNLDDYPGATVEVFNRYGARVFRSQGYGTPWNGHSNGGILPVGTYYYVIKLKNGFPPLTGYVTILK</sequence>
<dbReference type="InterPro" id="IPR013783">
    <property type="entry name" value="Ig-like_fold"/>
</dbReference>
<feature type="domain" description="PKD" evidence="1">
    <location>
        <begin position="798"/>
        <end position="858"/>
    </location>
</feature>
<gene>
    <name evidence="2" type="ORF">CLV59_107208</name>
</gene>
<dbReference type="SMART" id="SM00089">
    <property type="entry name" value="PKD"/>
    <property type="match status" value="5"/>
</dbReference>
<evidence type="ECO:0000313" key="3">
    <source>
        <dbReference type="Proteomes" id="UP000249819"/>
    </source>
</evidence>
<evidence type="ECO:0000259" key="1">
    <source>
        <dbReference type="PROSITE" id="PS50093"/>
    </source>
</evidence>
<name>A0A327VQI2_9BACT</name>
<feature type="domain" description="PKD" evidence="1">
    <location>
        <begin position="1124"/>
        <end position="1210"/>
    </location>
</feature>
<dbReference type="InterPro" id="IPR000601">
    <property type="entry name" value="PKD_dom"/>
</dbReference>
<dbReference type="RefSeq" id="WP_111594032.1">
    <property type="nucleotide sequence ID" value="NZ_QLMA01000007.1"/>
</dbReference>
<dbReference type="Pfam" id="PF13585">
    <property type="entry name" value="CHU_C"/>
    <property type="match status" value="1"/>
</dbReference>
<dbReference type="Proteomes" id="UP000249819">
    <property type="component" value="Unassembled WGS sequence"/>
</dbReference>
<dbReference type="NCBIfam" id="TIGR04131">
    <property type="entry name" value="Bac_Flav_CTERM"/>
    <property type="match status" value="1"/>
</dbReference>
<dbReference type="Pfam" id="PF17517">
    <property type="entry name" value="IgGFc_binding"/>
    <property type="match status" value="1"/>
</dbReference>
<dbReference type="SUPFAM" id="SSF49299">
    <property type="entry name" value="PKD domain"/>
    <property type="match status" value="5"/>
</dbReference>
<dbReference type="EMBL" id="QLMA01000007">
    <property type="protein sequence ID" value="RAJ77441.1"/>
    <property type="molecule type" value="Genomic_DNA"/>
</dbReference>
<dbReference type="InterPro" id="IPR035986">
    <property type="entry name" value="PKD_dom_sf"/>
</dbReference>
<dbReference type="OrthoDB" id="7794186at2"/>
<dbReference type="Pfam" id="PF18911">
    <property type="entry name" value="PKD_4"/>
    <property type="match status" value="3"/>
</dbReference>
<keyword evidence="3" id="KW-1185">Reference proteome</keyword>
<accession>A0A327VQI2</accession>
<protein>
    <submittedName>
        <fullName evidence="2">Gliding motility-associated-like protein</fullName>
    </submittedName>
</protein>
<dbReference type="InterPro" id="IPR035234">
    <property type="entry name" value="IgGFc-bd_N"/>
</dbReference>
<proteinExistence type="predicted"/>
<evidence type="ECO:0000313" key="2">
    <source>
        <dbReference type="EMBL" id="RAJ77441.1"/>
    </source>
</evidence>
<reference evidence="2 3" key="1">
    <citation type="submission" date="2018-06" db="EMBL/GenBank/DDBJ databases">
        <title>Genomic Encyclopedia of Archaeal and Bacterial Type Strains, Phase II (KMG-II): from individual species to whole genera.</title>
        <authorList>
            <person name="Goeker M."/>
        </authorList>
    </citation>
    <scope>NUCLEOTIDE SEQUENCE [LARGE SCALE GENOMIC DNA]</scope>
    <source>
        <strain evidence="2 3">DSM 29821</strain>
    </source>
</reference>
<feature type="domain" description="PKD" evidence="1">
    <location>
        <begin position="977"/>
        <end position="1022"/>
    </location>
</feature>
<organism evidence="2 3">
    <name type="scientific">Chitinophaga dinghuensis</name>
    <dbReference type="NCBI Taxonomy" id="1539050"/>
    <lineage>
        <taxon>Bacteria</taxon>
        <taxon>Pseudomonadati</taxon>
        <taxon>Bacteroidota</taxon>
        <taxon>Chitinophagia</taxon>
        <taxon>Chitinophagales</taxon>
        <taxon>Chitinophagaceae</taxon>
        <taxon>Chitinophaga</taxon>
    </lineage>
</organism>
<dbReference type="InterPro" id="IPR022409">
    <property type="entry name" value="PKD/Chitinase_dom"/>
</dbReference>
<dbReference type="Gene3D" id="2.60.40.10">
    <property type="entry name" value="Immunoglobulins"/>
    <property type="match status" value="5"/>
</dbReference>
<dbReference type="InterPro" id="IPR026341">
    <property type="entry name" value="T9SS_type_B"/>
</dbReference>
<feature type="domain" description="PKD" evidence="1">
    <location>
        <begin position="1065"/>
        <end position="1114"/>
    </location>
</feature>